<evidence type="ECO:0000256" key="1">
    <source>
        <dbReference type="ARBA" id="ARBA00004442"/>
    </source>
</evidence>
<dbReference type="Proteomes" id="UP000051027">
    <property type="component" value="Unassembled WGS sequence"/>
</dbReference>
<comment type="caution">
    <text evidence="8">The sequence shown here is derived from an EMBL/GenBank/DDBJ whole genome shotgun (WGS) entry which is preliminary data.</text>
</comment>
<evidence type="ECO:0008006" key="10">
    <source>
        <dbReference type="Google" id="ProtNLM"/>
    </source>
</evidence>
<sequence>MFELSRKLLLASLFIIFGVTAQEQTQDVEEVVIVGSQIKGAIITGALPVTVLSASDIDIIGASDGDELINNLVEQGVNYFNEGEQTSGGVNAARGDVGAYNLRNMGVGNTLTLLNGRRLVNNAGYQTESVGGDFVPTLTVNTNGIPTNSLERLEILKDGASAIYGADAVAGVINNILEKDFEGFELQIRRAQYDVSDAKDHDINAKYGFFLNEGKTNVSISLNLRDRGRIPMSDDPKWSVGDYRTLLPANSPWAAISDLNNTYPFGMMQLDITGTRSFSDKDGEMQIFPSSMSQCSSSKAVDTGYGSCIVPDTDYTYAPQEMRDYRGEMQRQNLFIFINHEMENGMEFFSEIGAYHSDTKRFNEQTSLSAGQIKIPSTYYYFSQIPGLDITNNSTAIDGWRPFHLGRIMNIDKEDQRFLFGFRGTTASNWDWESAVVHSRSRTRDLVNNRVSHTKLKAALESSLPSTFNLFDPNNLTNNIETITTDVYRKDESLLTSWDFKLSNNEVMQLPAGPVGALIGLEFRKEEYADNRDPRLDGTERFVGAGSSPTNTHPFLSDIMGSSATSDTYGDKTVKSVFVELQIPITDKINAQAAIRHEAFSDSNSATVGKLAIGYDIADWLLFRASTSTSFRPPNLVQVNQKEVSRTGTFIDPVMQYVATVNGLAKTGTIGDYDFTVRRYSEGATDLEPEESTNTSMGFVIQPKTLEGLTVTVDAWTIEKDNTIGLFGRNNSMIQDLLARIKAGNSNCSGDIGYSRVIRDDLSNIDSDELGYFANAGLCPVGRTNYVADEYQNLATRTLEGTDIVIYYDLETSLGDFRITYSTSETSKFEQVPSGQFAALQSAVNDGTLPAYVRLNGFGDLIANGEGNFEQKDSFRLNYSNGNYGASISALKISDFIDAGMKLADGTKFVVPAMTTLDAAVHYKFKWNGSKARLKFAVKNLQDERAPIADGYNGYFSDVHSDVGRNYYLDLTINY</sequence>
<dbReference type="InterPro" id="IPR012910">
    <property type="entry name" value="Plug_dom"/>
</dbReference>
<dbReference type="InterPro" id="IPR000531">
    <property type="entry name" value="Beta-barrel_TonB"/>
</dbReference>
<organism evidence="8 9">
    <name type="scientific">SAR86 cluster bacterium BACL1 MAG-120820-bin45</name>
    <dbReference type="NCBI Taxonomy" id="1655612"/>
    <lineage>
        <taxon>Bacteria</taxon>
        <taxon>Pseudomonadati</taxon>
        <taxon>Pseudomonadota</taxon>
        <taxon>Gammaproteobacteria</taxon>
        <taxon>SAR86 cluster</taxon>
    </lineage>
</organism>
<reference evidence="8 9" key="1">
    <citation type="submission" date="2015-10" db="EMBL/GenBank/DDBJ databases">
        <title>Metagenome-Assembled Genomes uncover a global brackish microbiome.</title>
        <authorList>
            <person name="Hugerth L.W."/>
            <person name="Larsson J."/>
            <person name="Alneberg J."/>
            <person name="Lindh M.V."/>
            <person name="Legrand C."/>
            <person name="Pinhassi J."/>
            <person name="Andersson A.F."/>
        </authorList>
    </citation>
    <scope>NUCLEOTIDE SEQUENCE [LARGE SCALE GENOMIC DNA]</scope>
    <source>
        <strain evidence="8">BACL1 MAG-120820-bin45</strain>
    </source>
</reference>
<keyword evidence="4" id="KW-0798">TonB box</keyword>
<dbReference type="PANTHER" id="PTHR47234:SF3">
    <property type="entry name" value="SECRETIN_TONB SHORT N-TERMINAL DOMAIN-CONTAINING PROTEIN"/>
    <property type="match status" value="1"/>
</dbReference>
<evidence type="ECO:0000313" key="9">
    <source>
        <dbReference type="Proteomes" id="UP000051027"/>
    </source>
</evidence>
<feature type="domain" description="TonB-dependent receptor plug" evidence="7">
    <location>
        <begin position="48"/>
        <end position="172"/>
    </location>
</feature>
<dbReference type="InterPro" id="IPR037066">
    <property type="entry name" value="Plug_dom_sf"/>
</dbReference>
<dbReference type="Pfam" id="PF07715">
    <property type="entry name" value="Plug"/>
    <property type="match status" value="1"/>
</dbReference>
<evidence type="ECO:0000313" key="8">
    <source>
        <dbReference type="EMBL" id="KRO95051.1"/>
    </source>
</evidence>
<dbReference type="PANTHER" id="PTHR47234">
    <property type="match status" value="1"/>
</dbReference>
<dbReference type="SUPFAM" id="SSF56935">
    <property type="entry name" value="Porins"/>
    <property type="match status" value="1"/>
</dbReference>
<dbReference type="GO" id="GO:0009279">
    <property type="term" value="C:cell outer membrane"/>
    <property type="evidence" value="ECO:0007669"/>
    <property type="project" value="UniProtKB-SubCell"/>
</dbReference>
<evidence type="ECO:0000256" key="2">
    <source>
        <dbReference type="ARBA" id="ARBA00023136"/>
    </source>
</evidence>
<name>A0A0R2UCG2_9GAMM</name>
<feature type="domain" description="TonB-dependent receptor-like beta-barrel" evidence="6">
    <location>
        <begin position="377"/>
        <end position="941"/>
    </location>
</feature>
<proteinExistence type="inferred from homology"/>
<dbReference type="AlphaFoldDB" id="A0A0R2UCG2"/>
<dbReference type="STRING" id="1655612.ABS10_04825"/>
<dbReference type="Pfam" id="PF00593">
    <property type="entry name" value="TonB_dep_Rec_b-barrel"/>
    <property type="match status" value="1"/>
</dbReference>
<comment type="subcellular location">
    <subcellularLocation>
        <location evidence="1 4">Cell outer membrane</location>
    </subcellularLocation>
</comment>
<dbReference type="Gene3D" id="2.40.170.20">
    <property type="entry name" value="TonB-dependent receptor, beta-barrel domain"/>
    <property type="match status" value="1"/>
</dbReference>
<accession>A0A0R2UCG2</accession>
<evidence type="ECO:0000256" key="4">
    <source>
        <dbReference type="RuleBase" id="RU003357"/>
    </source>
</evidence>
<dbReference type="InterPro" id="IPR036942">
    <property type="entry name" value="Beta-barrel_TonB_sf"/>
</dbReference>
<protein>
    <recommendedName>
        <fullName evidence="10">TonB-dependent receptor</fullName>
    </recommendedName>
</protein>
<comment type="similarity">
    <text evidence="4">Belongs to the TonB-dependent receptor family.</text>
</comment>
<gene>
    <name evidence="8" type="ORF">ABS10_04825</name>
</gene>
<evidence type="ECO:0000259" key="7">
    <source>
        <dbReference type="Pfam" id="PF07715"/>
    </source>
</evidence>
<evidence type="ECO:0000256" key="3">
    <source>
        <dbReference type="ARBA" id="ARBA00023237"/>
    </source>
</evidence>
<evidence type="ECO:0000259" key="6">
    <source>
        <dbReference type="Pfam" id="PF00593"/>
    </source>
</evidence>
<feature type="chain" id="PRO_5006425292" description="TonB-dependent receptor" evidence="5">
    <location>
        <begin position="22"/>
        <end position="975"/>
    </location>
</feature>
<feature type="signal peptide" evidence="5">
    <location>
        <begin position="1"/>
        <end position="21"/>
    </location>
</feature>
<evidence type="ECO:0000256" key="5">
    <source>
        <dbReference type="SAM" id="SignalP"/>
    </source>
</evidence>
<dbReference type="Gene3D" id="2.170.130.10">
    <property type="entry name" value="TonB-dependent receptor, plug domain"/>
    <property type="match status" value="1"/>
</dbReference>
<keyword evidence="5" id="KW-0732">Signal</keyword>
<dbReference type="EMBL" id="LICS01000054">
    <property type="protein sequence ID" value="KRO95051.1"/>
    <property type="molecule type" value="Genomic_DNA"/>
</dbReference>
<keyword evidence="2 4" id="KW-0472">Membrane</keyword>
<keyword evidence="3" id="KW-0998">Cell outer membrane</keyword>